<dbReference type="AlphaFoldDB" id="A0A9N9GAF2"/>
<name>A0A9N9GAF2_9GLOM</name>
<protein>
    <submittedName>
        <fullName evidence="1">8368_t:CDS:1</fullName>
    </submittedName>
</protein>
<accession>A0A9N9GAF2</accession>
<organism evidence="1 2">
    <name type="scientific">Diversispora eburnea</name>
    <dbReference type="NCBI Taxonomy" id="1213867"/>
    <lineage>
        <taxon>Eukaryota</taxon>
        <taxon>Fungi</taxon>
        <taxon>Fungi incertae sedis</taxon>
        <taxon>Mucoromycota</taxon>
        <taxon>Glomeromycotina</taxon>
        <taxon>Glomeromycetes</taxon>
        <taxon>Diversisporales</taxon>
        <taxon>Diversisporaceae</taxon>
        <taxon>Diversispora</taxon>
    </lineage>
</organism>
<dbReference type="EMBL" id="CAJVPK010001492">
    <property type="protein sequence ID" value="CAG8588654.1"/>
    <property type="molecule type" value="Genomic_DNA"/>
</dbReference>
<sequence>ELSLTRTTKRRRTEERREEQYFNELSIGRVHITLDLGVRDSCGDV</sequence>
<keyword evidence="2" id="KW-1185">Reference proteome</keyword>
<feature type="non-terminal residue" evidence="1">
    <location>
        <position position="45"/>
    </location>
</feature>
<proteinExistence type="predicted"/>
<evidence type="ECO:0000313" key="1">
    <source>
        <dbReference type="EMBL" id="CAG8588654.1"/>
    </source>
</evidence>
<gene>
    <name evidence="1" type="ORF">DEBURN_LOCUS8940</name>
</gene>
<dbReference type="Proteomes" id="UP000789706">
    <property type="component" value="Unassembled WGS sequence"/>
</dbReference>
<evidence type="ECO:0000313" key="2">
    <source>
        <dbReference type="Proteomes" id="UP000789706"/>
    </source>
</evidence>
<reference evidence="1" key="1">
    <citation type="submission" date="2021-06" db="EMBL/GenBank/DDBJ databases">
        <authorList>
            <person name="Kallberg Y."/>
            <person name="Tangrot J."/>
            <person name="Rosling A."/>
        </authorList>
    </citation>
    <scope>NUCLEOTIDE SEQUENCE</scope>
    <source>
        <strain evidence="1">AZ414A</strain>
    </source>
</reference>
<comment type="caution">
    <text evidence="1">The sequence shown here is derived from an EMBL/GenBank/DDBJ whole genome shotgun (WGS) entry which is preliminary data.</text>
</comment>